<dbReference type="SUPFAM" id="SSF54593">
    <property type="entry name" value="Glyoxalase/Bleomycin resistance protein/Dihydroxybiphenyl dioxygenase"/>
    <property type="match status" value="1"/>
</dbReference>
<dbReference type="EMBL" id="JACIEB010000003">
    <property type="protein sequence ID" value="MBB3982022.1"/>
    <property type="molecule type" value="Genomic_DNA"/>
</dbReference>
<protein>
    <submittedName>
        <fullName evidence="2">Methylmalonyl-CoA/ethylmalonyl-CoA epimerase</fullName>
        <ecNumber evidence="2">5.1.99.1</ecNumber>
    </submittedName>
</protein>
<dbReference type="RefSeq" id="WP_246344405.1">
    <property type="nucleotide sequence ID" value="NZ_JACIEB010000003.1"/>
</dbReference>
<accession>A0A7W6GNY8</accession>
<dbReference type="PROSITE" id="PS51819">
    <property type="entry name" value="VOC"/>
    <property type="match status" value="1"/>
</dbReference>
<dbReference type="Pfam" id="PF13669">
    <property type="entry name" value="Glyoxalase_4"/>
    <property type="match status" value="1"/>
</dbReference>
<feature type="domain" description="VOC" evidence="1">
    <location>
        <begin position="5"/>
        <end position="147"/>
    </location>
</feature>
<dbReference type="AlphaFoldDB" id="A0A7W6GNY8"/>
<evidence type="ECO:0000259" key="1">
    <source>
        <dbReference type="PROSITE" id="PS51819"/>
    </source>
</evidence>
<dbReference type="Gene3D" id="3.10.180.10">
    <property type="entry name" value="2,3-Dihydroxybiphenyl 1,2-Dioxygenase, domain 1"/>
    <property type="match status" value="1"/>
</dbReference>
<dbReference type="InterPro" id="IPR037523">
    <property type="entry name" value="VOC_core"/>
</dbReference>
<dbReference type="Proteomes" id="UP000552757">
    <property type="component" value="Unassembled WGS sequence"/>
</dbReference>
<reference evidence="2 3" key="1">
    <citation type="submission" date="2020-08" db="EMBL/GenBank/DDBJ databases">
        <title>Genomic Encyclopedia of Type Strains, Phase IV (KMG-IV): sequencing the most valuable type-strain genomes for metagenomic binning, comparative biology and taxonomic classification.</title>
        <authorList>
            <person name="Goeker M."/>
        </authorList>
    </citation>
    <scope>NUCLEOTIDE SEQUENCE [LARGE SCALE GENOMIC DNA]</scope>
    <source>
        <strain evidence="2 3">DSM 29348</strain>
    </source>
</reference>
<dbReference type="InterPro" id="IPR029068">
    <property type="entry name" value="Glyas_Bleomycin-R_OHBP_Dase"/>
</dbReference>
<dbReference type="EC" id="5.1.99.1" evidence="2"/>
<gene>
    <name evidence="2" type="ORF">GGR44_001681</name>
</gene>
<keyword evidence="2" id="KW-0413">Isomerase</keyword>
<evidence type="ECO:0000313" key="3">
    <source>
        <dbReference type="Proteomes" id="UP000552757"/>
    </source>
</evidence>
<sequence>MPSGPFAHVCMVVRDLDKAIEDWTRILRVLDPASLEERIVKYDEFSSGDDAGMKWATFVNNGGTEIQFIQPAPGTPMGDRLEKVGEHVHHLCYATDDVPGAMEKLKAEGLHLPGGGQTFNDPDMTWQKWSWVGHKSTHGALIEVASPYESRNDGKWHHAPGKFAYKGPGEHPSFAEMVPPIAAE</sequence>
<evidence type="ECO:0000313" key="2">
    <source>
        <dbReference type="EMBL" id="MBB3982022.1"/>
    </source>
</evidence>
<dbReference type="GO" id="GO:0004493">
    <property type="term" value="F:methylmalonyl-CoA epimerase activity"/>
    <property type="evidence" value="ECO:0007669"/>
    <property type="project" value="UniProtKB-EC"/>
</dbReference>
<comment type="caution">
    <text evidence="2">The sequence shown here is derived from an EMBL/GenBank/DDBJ whole genome shotgun (WGS) entry which is preliminary data.</text>
</comment>
<organism evidence="2 3">
    <name type="scientific">Sphingobium fontiphilum</name>
    <dbReference type="NCBI Taxonomy" id="944425"/>
    <lineage>
        <taxon>Bacteria</taxon>
        <taxon>Pseudomonadati</taxon>
        <taxon>Pseudomonadota</taxon>
        <taxon>Alphaproteobacteria</taxon>
        <taxon>Sphingomonadales</taxon>
        <taxon>Sphingomonadaceae</taxon>
        <taxon>Sphingobium</taxon>
    </lineage>
</organism>
<keyword evidence="3" id="KW-1185">Reference proteome</keyword>
<proteinExistence type="predicted"/>
<name>A0A7W6GNY8_9SPHN</name>